<evidence type="ECO:0000256" key="2">
    <source>
        <dbReference type="ARBA" id="ARBA00022759"/>
    </source>
</evidence>
<evidence type="ECO:0000256" key="5">
    <source>
        <dbReference type="ARBA" id="ARBA00022801"/>
    </source>
</evidence>
<dbReference type="AlphaFoldDB" id="A0AAJ8N1R8"/>
<dbReference type="Gene3D" id="3.20.20.150">
    <property type="entry name" value="Divalent-metal-dependent TIM barrel enzymes"/>
    <property type="match status" value="1"/>
</dbReference>
<dbReference type="KEGG" id="ahal:FTX54_013420"/>
<gene>
    <name evidence="7" type="primary">uvsE</name>
    <name evidence="7" type="ORF">FTX54_013420</name>
</gene>
<keyword evidence="2 7" id="KW-0255">Endonuclease</keyword>
<organism evidence="7 8">
    <name type="scientific">Alkalicoccus halolimnae</name>
    <dbReference type="NCBI Taxonomy" id="1667239"/>
    <lineage>
        <taxon>Bacteria</taxon>
        <taxon>Bacillati</taxon>
        <taxon>Bacillota</taxon>
        <taxon>Bacilli</taxon>
        <taxon>Bacillales</taxon>
        <taxon>Bacillaceae</taxon>
        <taxon>Alkalicoccus</taxon>
    </lineage>
</organism>
<keyword evidence="5" id="KW-0378">Hydrolase</keyword>
<dbReference type="PANTHER" id="PTHR31290">
    <property type="entry name" value="UV-DAMAGE ENDONUCLEASE"/>
    <property type="match status" value="1"/>
</dbReference>
<dbReference type="GO" id="GO:0006289">
    <property type="term" value="P:nucleotide-excision repair"/>
    <property type="evidence" value="ECO:0007669"/>
    <property type="project" value="InterPro"/>
</dbReference>
<evidence type="ECO:0000313" key="7">
    <source>
        <dbReference type="EMBL" id="WWD79403.1"/>
    </source>
</evidence>
<dbReference type="PANTHER" id="PTHR31290:SF5">
    <property type="entry name" value="UV-DAMAGE ENDONUCLEASE"/>
    <property type="match status" value="1"/>
</dbReference>
<dbReference type="InterPro" id="IPR004601">
    <property type="entry name" value="UvdE"/>
</dbReference>
<evidence type="ECO:0000313" key="8">
    <source>
        <dbReference type="Proteomes" id="UP000321816"/>
    </source>
</evidence>
<accession>A0AAJ8N1R8</accession>
<evidence type="ECO:0000256" key="6">
    <source>
        <dbReference type="ARBA" id="ARBA00023204"/>
    </source>
</evidence>
<keyword evidence="1" id="KW-0540">Nuclease</keyword>
<name>A0AAJ8N1R8_9BACI</name>
<protein>
    <submittedName>
        <fullName evidence="7">UV DNA damage repair endonuclease UvsE</fullName>
    </submittedName>
</protein>
<keyword evidence="4" id="KW-0228">DNA excision</keyword>
<dbReference type="Pfam" id="PF03851">
    <property type="entry name" value="UvdE"/>
    <property type="match status" value="1"/>
</dbReference>
<dbReference type="NCBIfam" id="TIGR00629">
    <property type="entry name" value="uvde"/>
    <property type="match status" value="1"/>
</dbReference>
<dbReference type="GO" id="GO:0016787">
    <property type="term" value="F:hydrolase activity"/>
    <property type="evidence" value="ECO:0007669"/>
    <property type="project" value="UniProtKB-KW"/>
</dbReference>
<dbReference type="SUPFAM" id="SSF51658">
    <property type="entry name" value="Xylose isomerase-like"/>
    <property type="match status" value="1"/>
</dbReference>
<dbReference type="EMBL" id="CP144914">
    <property type="protein sequence ID" value="WWD79403.1"/>
    <property type="molecule type" value="Genomic_DNA"/>
</dbReference>
<dbReference type="InterPro" id="IPR036237">
    <property type="entry name" value="Xyl_isomerase-like_sf"/>
</dbReference>
<evidence type="ECO:0000256" key="3">
    <source>
        <dbReference type="ARBA" id="ARBA00022763"/>
    </source>
</evidence>
<reference evidence="7 8" key="1">
    <citation type="submission" date="2024-01" db="EMBL/GenBank/DDBJ databases">
        <title>Complete Genome Sequence of Alkalicoccus halolimnae BZ-SZ-XJ29T, a Moderately Halophilic Bacterium Isolated from a Salt Lake.</title>
        <authorList>
            <person name="Zhao B."/>
        </authorList>
    </citation>
    <scope>NUCLEOTIDE SEQUENCE [LARGE SCALE GENOMIC DNA]</scope>
    <source>
        <strain evidence="7 8">BZ-SZ-XJ29</strain>
    </source>
</reference>
<keyword evidence="3" id="KW-0227">DNA damage</keyword>
<evidence type="ECO:0000256" key="4">
    <source>
        <dbReference type="ARBA" id="ARBA00022769"/>
    </source>
</evidence>
<evidence type="ECO:0000256" key="1">
    <source>
        <dbReference type="ARBA" id="ARBA00022722"/>
    </source>
</evidence>
<sequence>MKLGYACINLSVPTKFRTCRLKTVEEQGMEKVKELTLHNFQEVLRALRWNVEHNISFFRLSSDLVPFASHEIMDWEWFNDEEVLNLTSQIKELAEEHEMRLSMHPGQYTILNSNKDEVIRKAVLDLEYHARVLELVGGSDMIIHVGGAYGDKEKAKQQFISSYQSLSEKITSKLILENDDKVFHLKDVIDISEKTGVPVCFDIHHHRCNPYPDNIPLEELLQQAFLSWKHKRRPKVHISSGKTSPTDRTHHDYVFEDDFDALLELLGEEKADIMLEAKRKEEAVLRIQKHLDIHPKIKS</sequence>
<proteinExistence type="predicted"/>
<dbReference type="RefSeq" id="WP_187254613.1">
    <property type="nucleotide sequence ID" value="NZ_CP144914.1"/>
</dbReference>
<keyword evidence="8" id="KW-1185">Reference proteome</keyword>
<dbReference type="GO" id="GO:0009411">
    <property type="term" value="P:response to UV"/>
    <property type="evidence" value="ECO:0007669"/>
    <property type="project" value="InterPro"/>
</dbReference>
<dbReference type="Proteomes" id="UP000321816">
    <property type="component" value="Chromosome"/>
</dbReference>
<dbReference type="GO" id="GO:0004519">
    <property type="term" value="F:endonuclease activity"/>
    <property type="evidence" value="ECO:0007669"/>
    <property type="project" value="UniProtKB-KW"/>
</dbReference>
<keyword evidence="6" id="KW-0234">DNA repair</keyword>